<gene>
    <name evidence="2" type="ORF">RN001_014481</name>
</gene>
<name>A0AAN7PPF0_9COLE</name>
<evidence type="ECO:0000313" key="2">
    <source>
        <dbReference type="EMBL" id="KAK4872452.1"/>
    </source>
</evidence>
<evidence type="ECO:0000313" key="3">
    <source>
        <dbReference type="Proteomes" id="UP001353858"/>
    </source>
</evidence>
<feature type="domain" description="Glycosyltransferase 2-like" evidence="1">
    <location>
        <begin position="6"/>
        <end position="175"/>
    </location>
</feature>
<dbReference type="AlphaFoldDB" id="A0AAN7PPF0"/>
<dbReference type="EMBL" id="JARPUR010000007">
    <property type="protein sequence ID" value="KAK4872452.1"/>
    <property type="molecule type" value="Genomic_DNA"/>
</dbReference>
<keyword evidence="3" id="KW-1185">Reference proteome</keyword>
<comment type="caution">
    <text evidence="2">The sequence shown here is derived from an EMBL/GenBank/DDBJ whole genome shotgun (WGS) entry which is preliminary data.</text>
</comment>
<reference evidence="3" key="1">
    <citation type="submission" date="2023-01" db="EMBL/GenBank/DDBJ databases">
        <title>Key to firefly adult light organ development and bioluminescence: homeobox transcription factors regulate luciferase expression and transportation to peroxisome.</title>
        <authorList>
            <person name="Fu X."/>
        </authorList>
    </citation>
    <scope>NUCLEOTIDE SEQUENCE [LARGE SCALE GENOMIC DNA]</scope>
</reference>
<dbReference type="SUPFAM" id="SSF53448">
    <property type="entry name" value="Nucleotide-diphospho-sugar transferases"/>
    <property type="match status" value="1"/>
</dbReference>
<dbReference type="InterPro" id="IPR029044">
    <property type="entry name" value="Nucleotide-diphossugar_trans"/>
</dbReference>
<sequence length="345" mass="39554">MQIDVSIIVPVHNGEPYINRCFKSILAQTALNVINMEVCVCNDASTDNSDAVLKQWSKILKQENIPLLIYTNSGQPCGVGYSKNKAVSLSNGKYLCFQDIDDVMLPNRVLSQYNRALLEPSNTVGSKFMRVPENSTPRYTKWANNVKNLKMQIYMSHGPTIIMPTWFCHRSVFSNVGGFVEDGKGTPEDLIFFYKHLDLNGLLYRVDEYLEIYYYYPHTATFSIHEDTIWDLRLERLQRNVLCNWSQFTIWNAGKQGRKFYNSLNEENKKKVIAMCDVDTKMIGKNYVSYDAKSRKAGCPVKIISFREATVPIVICVKTDMSNGVFEQNLESLHLVEGNDYVFFS</sequence>
<dbReference type="Proteomes" id="UP001353858">
    <property type="component" value="Unassembled WGS sequence"/>
</dbReference>
<dbReference type="GO" id="GO:0016758">
    <property type="term" value="F:hexosyltransferase activity"/>
    <property type="evidence" value="ECO:0007669"/>
    <property type="project" value="UniProtKB-ARBA"/>
</dbReference>
<protein>
    <recommendedName>
        <fullName evidence="1">Glycosyltransferase 2-like domain-containing protein</fullName>
    </recommendedName>
</protein>
<dbReference type="PANTHER" id="PTHR22916">
    <property type="entry name" value="GLYCOSYLTRANSFERASE"/>
    <property type="match status" value="1"/>
</dbReference>
<dbReference type="InterPro" id="IPR001173">
    <property type="entry name" value="Glyco_trans_2-like"/>
</dbReference>
<organism evidence="2 3">
    <name type="scientific">Aquatica leii</name>
    <dbReference type="NCBI Taxonomy" id="1421715"/>
    <lineage>
        <taxon>Eukaryota</taxon>
        <taxon>Metazoa</taxon>
        <taxon>Ecdysozoa</taxon>
        <taxon>Arthropoda</taxon>
        <taxon>Hexapoda</taxon>
        <taxon>Insecta</taxon>
        <taxon>Pterygota</taxon>
        <taxon>Neoptera</taxon>
        <taxon>Endopterygota</taxon>
        <taxon>Coleoptera</taxon>
        <taxon>Polyphaga</taxon>
        <taxon>Elateriformia</taxon>
        <taxon>Elateroidea</taxon>
        <taxon>Lampyridae</taxon>
        <taxon>Luciolinae</taxon>
        <taxon>Aquatica</taxon>
    </lineage>
</organism>
<dbReference type="Gene3D" id="3.90.550.10">
    <property type="entry name" value="Spore Coat Polysaccharide Biosynthesis Protein SpsA, Chain A"/>
    <property type="match status" value="1"/>
</dbReference>
<accession>A0AAN7PPF0</accession>
<proteinExistence type="predicted"/>
<evidence type="ECO:0000259" key="1">
    <source>
        <dbReference type="Pfam" id="PF00535"/>
    </source>
</evidence>
<dbReference type="PANTHER" id="PTHR22916:SF3">
    <property type="entry name" value="UDP-GLCNAC:BETAGAL BETA-1,3-N-ACETYLGLUCOSAMINYLTRANSFERASE-LIKE PROTEIN 1"/>
    <property type="match status" value="1"/>
</dbReference>
<dbReference type="Pfam" id="PF00535">
    <property type="entry name" value="Glycos_transf_2"/>
    <property type="match status" value="1"/>
</dbReference>